<dbReference type="Proteomes" id="UP001651880">
    <property type="component" value="Unassembled WGS sequence"/>
</dbReference>
<dbReference type="InterPro" id="IPR036390">
    <property type="entry name" value="WH_DNA-bd_sf"/>
</dbReference>
<dbReference type="RefSeq" id="WP_255228040.1">
    <property type="nucleotide sequence ID" value="NZ_JAJEKE010000012.1"/>
</dbReference>
<comment type="caution">
    <text evidence="2">The sequence shown here is derived from an EMBL/GenBank/DDBJ whole genome shotgun (WGS) entry which is preliminary data.</text>
</comment>
<dbReference type="InterPro" id="IPR036388">
    <property type="entry name" value="WH-like_DNA-bd_sf"/>
</dbReference>
<dbReference type="InterPro" id="IPR052509">
    <property type="entry name" value="Metal_resp_DNA-bind_regulator"/>
</dbReference>
<protein>
    <submittedName>
        <fullName evidence="2">PadR family transcriptional regulator</fullName>
    </submittedName>
</protein>
<dbReference type="InterPro" id="IPR005149">
    <property type="entry name" value="Tscrpt_reg_PadR_N"/>
</dbReference>
<dbReference type="PANTHER" id="PTHR33169">
    <property type="entry name" value="PADR-FAMILY TRANSCRIPTIONAL REGULATOR"/>
    <property type="match status" value="1"/>
</dbReference>
<dbReference type="Gene3D" id="1.10.10.10">
    <property type="entry name" value="Winged helix-like DNA-binding domain superfamily/Winged helix DNA-binding domain"/>
    <property type="match status" value="1"/>
</dbReference>
<sequence>MRDNAKGGALTEVTFFILLSLYTPSHGYGIMKFVEDKTQGRLVLGAGSLYGAINTLQERNWIMPVDDGSGRKKEYVITEIGKEIAEAEMKRLKSLIDIAEEITGGQEQ</sequence>
<dbReference type="PANTHER" id="PTHR33169:SF13">
    <property type="entry name" value="PADR-FAMILY TRANSCRIPTIONAL REGULATOR"/>
    <property type="match status" value="1"/>
</dbReference>
<evidence type="ECO:0000259" key="1">
    <source>
        <dbReference type="Pfam" id="PF03551"/>
    </source>
</evidence>
<dbReference type="EMBL" id="JAJEKE010000012">
    <property type="protein sequence ID" value="MCQ1530516.1"/>
    <property type="molecule type" value="Genomic_DNA"/>
</dbReference>
<feature type="domain" description="Transcription regulator PadR N-terminal" evidence="1">
    <location>
        <begin position="23"/>
        <end position="84"/>
    </location>
</feature>
<reference evidence="2 3" key="1">
    <citation type="submission" date="2021-10" db="EMBL/GenBank/DDBJ databases">
        <title>Lutispora strain m25 sp. nov., a thermophilic, non-spore-forming bacterium isolated from a lab-scale methanogenic bioreactor digesting anaerobic sludge.</title>
        <authorList>
            <person name="El Houari A."/>
            <person name="Mcdonald J."/>
        </authorList>
    </citation>
    <scope>NUCLEOTIDE SEQUENCE [LARGE SCALE GENOMIC DNA]</scope>
    <source>
        <strain evidence="3">m25</strain>
    </source>
</reference>
<dbReference type="Pfam" id="PF03551">
    <property type="entry name" value="PadR"/>
    <property type="match status" value="1"/>
</dbReference>
<keyword evidence="3" id="KW-1185">Reference proteome</keyword>
<dbReference type="SUPFAM" id="SSF46785">
    <property type="entry name" value="Winged helix' DNA-binding domain"/>
    <property type="match status" value="1"/>
</dbReference>
<evidence type="ECO:0000313" key="3">
    <source>
        <dbReference type="Proteomes" id="UP001651880"/>
    </source>
</evidence>
<accession>A0ABT1NH81</accession>
<evidence type="ECO:0000313" key="2">
    <source>
        <dbReference type="EMBL" id="MCQ1530516.1"/>
    </source>
</evidence>
<name>A0ABT1NH81_9FIRM</name>
<gene>
    <name evidence="2" type="ORF">LJD61_13280</name>
</gene>
<organism evidence="2 3">
    <name type="scientific">Lutispora saccharofermentans</name>
    <dbReference type="NCBI Taxonomy" id="3024236"/>
    <lineage>
        <taxon>Bacteria</taxon>
        <taxon>Bacillati</taxon>
        <taxon>Bacillota</taxon>
        <taxon>Clostridia</taxon>
        <taxon>Lutisporales</taxon>
        <taxon>Lutisporaceae</taxon>
        <taxon>Lutispora</taxon>
    </lineage>
</organism>
<proteinExistence type="predicted"/>